<feature type="binding site" evidence="5">
    <location>
        <position position="157"/>
    </location>
    <ligand>
        <name>phosphoenolpyruvate</name>
        <dbReference type="ChEBI" id="CHEBI:58702"/>
    </ligand>
</feature>
<keyword evidence="2 5" id="KW-0548">Nucleotidyltransferase</keyword>
<keyword evidence="1 5" id="KW-0808">Transferase</keyword>
<keyword evidence="4 5" id="KW-0342">GTP-binding</keyword>
<dbReference type="PANTHER" id="PTHR40392">
    <property type="entry name" value="2-PHOSPHO-L-LACTATE GUANYLYLTRANSFERASE"/>
    <property type="match status" value="1"/>
</dbReference>
<dbReference type="GO" id="GO:0005525">
    <property type="term" value="F:GTP binding"/>
    <property type="evidence" value="ECO:0007669"/>
    <property type="project" value="UniProtKB-KW"/>
</dbReference>
<accession>A0A9W6WAR0</accession>
<dbReference type="EMBL" id="BSTX01000003">
    <property type="protein sequence ID" value="GLZ79909.1"/>
    <property type="molecule type" value="Genomic_DNA"/>
</dbReference>
<evidence type="ECO:0000256" key="4">
    <source>
        <dbReference type="ARBA" id="ARBA00023134"/>
    </source>
</evidence>
<dbReference type="Gene3D" id="3.90.550.10">
    <property type="entry name" value="Spore Coat Polysaccharide Biosynthesis Protein SpsA, Chain A"/>
    <property type="match status" value="1"/>
</dbReference>
<comment type="similarity">
    <text evidence="5">Belongs to the CofC family.</text>
</comment>
<evidence type="ECO:0000313" key="7">
    <source>
        <dbReference type="Proteomes" id="UP001165079"/>
    </source>
</evidence>
<dbReference type="InterPro" id="IPR029044">
    <property type="entry name" value="Nucleotide-diphossugar_trans"/>
</dbReference>
<dbReference type="EC" id="2.7.7.105" evidence="5"/>
<feature type="binding site" evidence="5">
    <location>
        <position position="154"/>
    </location>
    <ligand>
        <name>phosphoenolpyruvate</name>
        <dbReference type="ChEBI" id="CHEBI:58702"/>
    </ligand>
</feature>
<proteinExistence type="inferred from homology"/>
<dbReference type="Pfam" id="PF01983">
    <property type="entry name" value="CofC"/>
    <property type="match status" value="1"/>
</dbReference>
<dbReference type="AlphaFoldDB" id="A0A9W6WAR0"/>
<evidence type="ECO:0000313" key="6">
    <source>
        <dbReference type="EMBL" id="GLZ79909.1"/>
    </source>
</evidence>
<dbReference type="GO" id="GO:0043814">
    <property type="term" value="F:phospholactate guanylyltransferase activity"/>
    <property type="evidence" value="ECO:0007669"/>
    <property type="project" value="InterPro"/>
</dbReference>
<keyword evidence="7" id="KW-1185">Reference proteome</keyword>
<feature type="binding site" evidence="5">
    <location>
        <position position="138"/>
    </location>
    <ligand>
        <name>phosphoenolpyruvate</name>
        <dbReference type="ChEBI" id="CHEBI:58702"/>
    </ligand>
</feature>
<keyword evidence="3 5" id="KW-0547">Nucleotide-binding</keyword>
<dbReference type="PANTHER" id="PTHR40392:SF1">
    <property type="entry name" value="2-PHOSPHO-L-LACTATE GUANYLYLTRANSFERASE"/>
    <property type="match status" value="1"/>
</dbReference>
<dbReference type="GO" id="GO:0052645">
    <property type="term" value="P:F420-0 metabolic process"/>
    <property type="evidence" value="ECO:0007669"/>
    <property type="project" value="UniProtKB-UniRule"/>
</dbReference>
<evidence type="ECO:0000256" key="3">
    <source>
        <dbReference type="ARBA" id="ARBA00022741"/>
    </source>
</evidence>
<dbReference type="InterPro" id="IPR002835">
    <property type="entry name" value="CofC"/>
</dbReference>
<dbReference type="SUPFAM" id="SSF53448">
    <property type="entry name" value="Nucleotide-diphospho-sugar transferases"/>
    <property type="match status" value="1"/>
</dbReference>
<dbReference type="HAMAP" id="MF_02114">
    <property type="entry name" value="CofC"/>
    <property type="match status" value="1"/>
</dbReference>
<evidence type="ECO:0000256" key="2">
    <source>
        <dbReference type="ARBA" id="ARBA00022695"/>
    </source>
</evidence>
<evidence type="ECO:0000256" key="5">
    <source>
        <dbReference type="HAMAP-Rule" id="MF_02114"/>
    </source>
</evidence>
<comment type="function">
    <text evidence="5">Guanylyltransferase that catalyzes the activation of phosphoenolpyruvate (PEP) as enolpyruvoyl-2-diphospho-5'-guanosine, via the condensation of PEP with GTP. It is involved in the biosynthesis of coenzyme F420, a hydride carrier cofactor.</text>
</comment>
<reference evidence="6" key="1">
    <citation type="submission" date="2023-03" db="EMBL/GenBank/DDBJ databases">
        <title>Actinorhabdospora filicis NBRC 111898.</title>
        <authorList>
            <person name="Ichikawa N."/>
            <person name="Sato H."/>
            <person name="Tonouchi N."/>
        </authorList>
    </citation>
    <scope>NUCLEOTIDE SEQUENCE</scope>
    <source>
        <strain evidence="6">NBRC 111898</strain>
    </source>
</reference>
<comment type="pathway">
    <text evidence="5">Cofactor biosynthesis; coenzyme F420 biosynthesis.</text>
</comment>
<comment type="catalytic activity">
    <reaction evidence="5">
        <text>phosphoenolpyruvate + GTP + H(+) = enolpyruvoyl-2-diphospho-5'-guanosine + diphosphate</text>
        <dbReference type="Rhea" id="RHEA:30519"/>
        <dbReference type="ChEBI" id="CHEBI:15378"/>
        <dbReference type="ChEBI" id="CHEBI:33019"/>
        <dbReference type="ChEBI" id="CHEBI:37565"/>
        <dbReference type="ChEBI" id="CHEBI:58702"/>
        <dbReference type="ChEBI" id="CHEBI:143701"/>
        <dbReference type="EC" id="2.7.7.105"/>
    </reaction>
</comment>
<gene>
    <name evidence="5" type="primary">fbiD</name>
    <name evidence="6" type="ORF">Afil01_47160</name>
</gene>
<evidence type="ECO:0000256" key="1">
    <source>
        <dbReference type="ARBA" id="ARBA00022679"/>
    </source>
</evidence>
<protein>
    <recommendedName>
        <fullName evidence="5">Phosphoenolpyruvate guanylyltransferase</fullName>
        <shortName evidence="5">PEP guanylyltransferase</shortName>
        <ecNumber evidence="5">2.7.7.105</ecNumber>
    </recommendedName>
</protein>
<organism evidence="6 7">
    <name type="scientific">Actinorhabdospora filicis</name>
    <dbReference type="NCBI Taxonomy" id="1785913"/>
    <lineage>
        <taxon>Bacteria</taxon>
        <taxon>Bacillati</taxon>
        <taxon>Actinomycetota</taxon>
        <taxon>Actinomycetes</taxon>
        <taxon>Micromonosporales</taxon>
        <taxon>Micromonosporaceae</taxon>
        <taxon>Actinorhabdospora</taxon>
    </lineage>
</organism>
<name>A0A9W6WAR0_9ACTN</name>
<dbReference type="NCBIfam" id="TIGR03552">
    <property type="entry name" value="F420_cofC"/>
    <property type="match status" value="1"/>
</dbReference>
<sequence length="271" mass="27492">MTAWTVLIPVKGLAAAKSRLRGARAPRERLALAFALDTTRAAARCRAAGRVIVVSNDAAVREAVAATGAETIGEGPGGDLNAALRHASAAVRAGDPRAHLAALTADLPALRPADLAGALAEALRHPRAFVPDAPGTGTVLLTALPDAGLAPGFGPGSAAAHRASGAAELRGAWPSLRRDVDTPADLAEAGRLGLGPHTAALGVMSQDMQGTVATFDDQTRSGTVLLDDGTELAYDTAAFDASDLRLLRLGQRVRLETGADGTVTGLALPTM</sequence>
<dbReference type="Proteomes" id="UP001165079">
    <property type="component" value="Unassembled WGS sequence"/>
</dbReference>
<comment type="caution">
    <text evidence="6">The sequence shown here is derived from an EMBL/GenBank/DDBJ whole genome shotgun (WGS) entry which is preliminary data.</text>
</comment>